<name>A0A7S9RR70_9BACT</name>
<protein>
    <submittedName>
        <fullName evidence="3">Glycosyltransferase family 9 protein</fullName>
    </submittedName>
</protein>
<dbReference type="SUPFAM" id="SSF53756">
    <property type="entry name" value="UDP-Glycosyltransferase/glycogen phosphorylase"/>
    <property type="match status" value="1"/>
</dbReference>
<organism evidence="3 4">
    <name type="scientific">Campylobacter concisus</name>
    <dbReference type="NCBI Taxonomy" id="199"/>
    <lineage>
        <taxon>Bacteria</taxon>
        <taxon>Pseudomonadati</taxon>
        <taxon>Campylobacterota</taxon>
        <taxon>Epsilonproteobacteria</taxon>
        <taxon>Campylobacterales</taxon>
        <taxon>Campylobacteraceae</taxon>
        <taxon>Campylobacter</taxon>
    </lineage>
</organism>
<evidence type="ECO:0000256" key="2">
    <source>
        <dbReference type="ARBA" id="ARBA00022679"/>
    </source>
</evidence>
<dbReference type="Gene3D" id="3.40.50.2000">
    <property type="entry name" value="Glycogen Phosphorylase B"/>
    <property type="match status" value="2"/>
</dbReference>
<sequence>MKILLIRNDNIGDLICTTPAIEALRKEYTSAQIDIVVNSLNACVVKNNPFLNKIYTYTKPKHVKSVTAKIKAFFGKCKILFQIWRENYDVVVLFRSSYSPSAAIFARVAHAKKVIGAVKQNEDRGLITDRLNFDETPHEVILCLQCLIPLGVNFKDEKTLYVPSEKNEKFRDFIFFHISSRVEQNRLSEGKILEILEFLKQRFKNIVISAEEANFGNDIAHKADVVFARTKSLDELASYIWAAKFVLTLDGGVAHLAPALGVKTIVLFGKTNPLRWAPTYGSGECIVLQSPNKIVEEIKNDEIYEKILHFA</sequence>
<dbReference type="Pfam" id="PF01075">
    <property type="entry name" value="Glyco_transf_9"/>
    <property type="match status" value="1"/>
</dbReference>
<dbReference type="RefSeq" id="WP_107856602.1">
    <property type="nucleotide sequence ID" value="NZ_CP060705.1"/>
</dbReference>
<dbReference type="AlphaFoldDB" id="A0A7S9RR70"/>
<reference evidence="3 4" key="1">
    <citation type="journal article" date="2018" name="Emerg. Microbes Infect.">
        <title>Genomic analysis of oral Campylobacter concisus strains identified a potential bacterial molecular marker associated with active Crohn's disease.</title>
        <authorList>
            <person name="Liu F."/>
            <person name="Ma R."/>
            <person name="Tay C.Y.A."/>
            <person name="Octavia S."/>
            <person name="Lan R."/>
            <person name="Chung H.K.L."/>
            <person name="Riordan S.M."/>
            <person name="Grimm M.C."/>
            <person name="Leong R.W."/>
            <person name="Tanaka M.M."/>
            <person name="Connor S."/>
            <person name="Zhang L."/>
        </authorList>
    </citation>
    <scope>NUCLEOTIDE SEQUENCE [LARGE SCALE GENOMIC DNA]</scope>
    <source>
        <strain evidence="3 4">P13UCO-S1</strain>
    </source>
</reference>
<dbReference type="EMBL" id="CP060705">
    <property type="protein sequence ID" value="QPH96162.1"/>
    <property type="molecule type" value="Genomic_DNA"/>
</dbReference>
<dbReference type="PANTHER" id="PTHR30160">
    <property type="entry name" value="TETRAACYLDISACCHARIDE 4'-KINASE-RELATED"/>
    <property type="match status" value="1"/>
</dbReference>
<keyword evidence="1" id="KW-0328">Glycosyltransferase</keyword>
<dbReference type="GO" id="GO:0008713">
    <property type="term" value="F:ADP-heptose-lipopolysaccharide heptosyltransferase activity"/>
    <property type="evidence" value="ECO:0007669"/>
    <property type="project" value="TreeGrafter"/>
</dbReference>
<keyword evidence="2 3" id="KW-0808">Transferase</keyword>
<evidence type="ECO:0000313" key="4">
    <source>
        <dbReference type="Proteomes" id="UP000594707"/>
    </source>
</evidence>
<dbReference type="Proteomes" id="UP000594707">
    <property type="component" value="Chromosome"/>
</dbReference>
<dbReference type="GO" id="GO:0009244">
    <property type="term" value="P:lipopolysaccharide core region biosynthetic process"/>
    <property type="evidence" value="ECO:0007669"/>
    <property type="project" value="TreeGrafter"/>
</dbReference>
<evidence type="ECO:0000256" key="1">
    <source>
        <dbReference type="ARBA" id="ARBA00022676"/>
    </source>
</evidence>
<accession>A0A7S9RR70</accession>
<dbReference type="InterPro" id="IPR051199">
    <property type="entry name" value="LPS_LOS_Heptosyltrfase"/>
</dbReference>
<dbReference type="InterPro" id="IPR002201">
    <property type="entry name" value="Glyco_trans_9"/>
</dbReference>
<evidence type="ECO:0000313" key="3">
    <source>
        <dbReference type="EMBL" id="QPH96162.1"/>
    </source>
</evidence>
<dbReference type="PANTHER" id="PTHR30160:SF1">
    <property type="entry name" value="LIPOPOLYSACCHARIDE 1,2-N-ACETYLGLUCOSAMINETRANSFERASE-RELATED"/>
    <property type="match status" value="1"/>
</dbReference>
<dbReference type="GO" id="GO:0005829">
    <property type="term" value="C:cytosol"/>
    <property type="evidence" value="ECO:0007669"/>
    <property type="project" value="TreeGrafter"/>
</dbReference>
<proteinExistence type="predicted"/>
<gene>
    <name evidence="3" type="ORF">CVT08_02395</name>
</gene>
<dbReference type="CDD" id="cd03789">
    <property type="entry name" value="GT9_LPS_heptosyltransferase"/>
    <property type="match status" value="1"/>
</dbReference>